<evidence type="ECO:0000313" key="15">
    <source>
        <dbReference type="Proteomes" id="UP001595683"/>
    </source>
</evidence>
<accession>A0ABV7V2L5</accession>
<name>A0ABV7V2L5_9SPHN</name>
<evidence type="ECO:0000256" key="4">
    <source>
        <dbReference type="ARBA" id="ARBA00020585"/>
    </source>
</evidence>
<evidence type="ECO:0000256" key="3">
    <source>
        <dbReference type="ARBA" id="ARBA00009337"/>
    </source>
</evidence>
<feature type="transmembrane region" description="Helical" evidence="12">
    <location>
        <begin position="436"/>
        <end position="457"/>
    </location>
</feature>
<comment type="subcellular location">
    <subcellularLocation>
        <location evidence="1">Cell inner membrane</location>
        <topology evidence="1">Multi-pass membrane protein</topology>
    </subcellularLocation>
</comment>
<dbReference type="InterPro" id="IPR029044">
    <property type="entry name" value="Nucleotide-diphossugar_trans"/>
</dbReference>
<evidence type="ECO:0000256" key="7">
    <source>
        <dbReference type="ARBA" id="ARBA00022676"/>
    </source>
</evidence>
<evidence type="ECO:0000256" key="10">
    <source>
        <dbReference type="ARBA" id="ARBA00022989"/>
    </source>
</evidence>
<keyword evidence="9 12" id="KW-0812">Transmembrane</keyword>
<organism evidence="14 15">
    <name type="scientific">Novosphingobium pokkalii</name>
    <dbReference type="NCBI Taxonomy" id="1770194"/>
    <lineage>
        <taxon>Bacteria</taxon>
        <taxon>Pseudomonadati</taxon>
        <taxon>Pseudomonadota</taxon>
        <taxon>Alphaproteobacteria</taxon>
        <taxon>Sphingomonadales</taxon>
        <taxon>Sphingomonadaceae</taxon>
        <taxon>Novosphingobium</taxon>
    </lineage>
</organism>
<dbReference type="InterPro" id="IPR001173">
    <property type="entry name" value="Glyco_trans_2-like"/>
</dbReference>
<evidence type="ECO:0000259" key="13">
    <source>
        <dbReference type="Pfam" id="PF13632"/>
    </source>
</evidence>
<evidence type="ECO:0000256" key="6">
    <source>
        <dbReference type="ARBA" id="ARBA00022519"/>
    </source>
</evidence>
<evidence type="ECO:0000256" key="11">
    <source>
        <dbReference type="ARBA" id="ARBA00023136"/>
    </source>
</evidence>
<feature type="transmembrane region" description="Helical" evidence="12">
    <location>
        <begin position="45"/>
        <end position="66"/>
    </location>
</feature>
<dbReference type="RefSeq" id="WP_191324368.1">
    <property type="nucleotide sequence ID" value="NZ_BMZP01000008.1"/>
</dbReference>
<dbReference type="InterPro" id="IPR050321">
    <property type="entry name" value="Glycosyltr_2/OpgH_subfam"/>
</dbReference>
<evidence type="ECO:0000256" key="1">
    <source>
        <dbReference type="ARBA" id="ARBA00004429"/>
    </source>
</evidence>
<proteinExistence type="inferred from homology"/>
<evidence type="ECO:0000256" key="8">
    <source>
        <dbReference type="ARBA" id="ARBA00022679"/>
    </source>
</evidence>
<keyword evidence="8 14" id="KW-0808">Transferase</keyword>
<dbReference type="GO" id="GO:0016757">
    <property type="term" value="F:glycosyltransferase activity"/>
    <property type="evidence" value="ECO:0007669"/>
    <property type="project" value="UniProtKB-KW"/>
</dbReference>
<comment type="similarity">
    <text evidence="3">Belongs to the glycosyltransferase 2 family. OpgH subfamily.</text>
</comment>
<dbReference type="PANTHER" id="PTHR43867:SF5">
    <property type="entry name" value="GLUCANS BIOSYNTHESIS GLUCOSYLTRANSFERASE H"/>
    <property type="match status" value="1"/>
</dbReference>
<keyword evidence="15" id="KW-1185">Reference proteome</keyword>
<dbReference type="PANTHER" id="PTHR43867">
    <property type="entry name" value="CELLULOSE SYNTHASE CATALYTIC SUBUNIT A [UDP-FORMING]"/>
    <property type="match status" value="1"/>
</dbReference>
<keyword evidence="7 14" id="KW-0328">Glycosyltransferase</keyword>
<keyword evidence="5" id="KW-1003">Cell membrane</keyword>
<evidence type="ECO:0000256" key="5">
    <source>
        <dbReference type="ARBA" id="ARBA00022475"/>
    </source>
</evidence>
<dbReference type="Pfam" id="PF13632">
    <property type="entry name" value="Glyco_trans_2_3"/>
    <property type="match status" value="1"/>
</dbReference>
<gene>
    <name evidence="14" type="primary">mdoH</name>
    <name evidence="14" type="ORF">ACFOOT_09530</name>
</gene>
<keyword evidence="10 12" id="KW-1133">Transmembrane helix</keyword>
<keyword evidence="6" id="KW-0997">Cell inner membrane</keyword>
<evidence type="ECO:0000256" key="9">
    <source>
        <dbReference type="ARBA" id="ARBA00022692"/>
    </source>
</evidence>
<dbReference type="SUPFAM" id="SSF53448">
    <property type="entry name" value="Nucleotide-diphospho-sugar transferases"/>
    <property type="match status" value="1"/>
</dbReference>
<dbReference type="Proteomes" id="UP001595683">
    <property type="component" value="Unassembled WGS sequence"/>
</dbReference>
<evidence type="ECO:0000256" key="12">
    <source>
        <dbReference type="SAM" id="Phobius"/>
    </source>
</evidence>
<dbReference type="NCBIfam" id="NF003962">
    <property type="entry name" value="PRK05454.2-5"/>
    <property type="match status" value="1"/>
</dbReference>
<dbReference type="NCBIfam" id="NF003958">
    <property type="entry name" value="PRK05454.2-1"/>
    <property type="match status" value="1"/>
</dbReference>
<dbReference type="Gene3D" id="3.90.550.10">
    <property type="entry name" value="Spore Coat Polysaccharide Biosynthesis Protein SpsA, Chain A"/>
    <property type="match status" value="1"/>
</dbReference>
<feature type="transmembrane region" description="Helical" evidence="12">
    <location>
        <begin position="523"/>
        <end position="542"/>
    </location>
</feature>
<keyword evidence="11 12" id="KW-0472">Membrane</keyword>
<evidence type="ECO:0000313" key="14">
    <source>
        <dbReference type="EMBL" id="MFC3671670.1"/>
    </source>
</evidence>
<sequence length="631" mass="67869">MTLLAAPAMLPAEAPLDMPVQRLFGNAPARREVETRPPGLLVKRWLLIALTAVLGLAASSEVRVAFSRDGLDVVEVVLLLFFVPLFSWVAFGFVSSTIGFVQLISGAHPGFVPVPSPAASLAHRTAVLMPVYNEDVDAVFARVEAMAYAIDRAGGARWIDFFVLSDSSALHGKREEAAWAELAARAPIAIYYRRREQNIARKPGNIAEWVRRFGAAYENMLVLDADSVMTGAAIVGLASIMEARPSIGLLQTVPMITNARTLFQRWMQFASEAYGPIASAGLLWWSGAEANFWGHNAIVRTRAFAESCGLPDLPGKPPFGGHILSHDMVESALLRRRGWAVHMVMIGGSYEEYPPTIVDHALRDRRWMQGNLQHLRLLGASGLAATSRLHLLIGASAYLTSPGWLLLLLATIAQVAMARVGGGVEGNALTTVPGGVLALTVLLLFGPKLMGLIWILADGQRCAAFGGPWRALRSVLAELVLSTLFAPVSMVLQIKALLGLLLGIPSQWNAQNRDAQAIGLREILPAMREHILLGLAFAATVWLDPVTALWLSPITLGLLTAPWLVSQTSREDLGEAAGRRGLFRVPARTMRVGRAEVPDPAAVPLPGEVVGEAVPGQGLSDSQAHIAQKHG</sequence>
<comment type="pathway">
    <text evidence="2">Glycan metabolism; osmoregulated periplasmic glucan (OPG) biosynthesis.</text>
</comment>
<feature type="domain" description="Glycosyltransferase 2-like" evidence="13">
    <location>
        <begin position="221"/>
        <end position="414"/>
    </location>
</feature>
<evidence type="ECO:0000256" key="2">
    <source>
        <dbReference type="ARBA" id="ARBA00005001"/>
    </source>
</evidence>
<feature type="transmembrane region" description="Helical" evidence="12">
    <location>
        <begin position="78"/>
        <end position="101"/>
    </location>
</feature>
<reference evidence="15" key="1">
    <citation type="journal article" date="2019" name="Int. J. Syst. Evol. Microbiol.">
        <title>The Global Catalogue of Microorganisms (GCM) 10K type strain sequencing project: providing services to taxonomists for standard genome sequencing and annotation.</title>
        <authorList>
            <consortium name="The Broad Institute Genomics Platform"/>
            <consortium name="The Broad Institute Genome Sequencing Center for Infectious Disease"/>
            <person name="Wu L."/>
            <person name="Ma J."/>
        </authorList>
    </citation>
    <scope>NUCLEOTIDE SEQUENCE [LARGE SCALE GENOMIC DNA]</scope>
    <source>
        <strain evidence="15">KCTC 42224</strain>
    </source>
</reference>
<protein>
    <recommendedName>
        <fullName evidence="4">Glucans biosynthesis glucosyltransferase H</fullName>
    </recommendedName>
</protein>
<dbReference type="EMBL" id="JBHRYE010000013">
    <property type="protein sequence ID" value="MFC3671670.1"/>
    <property type="molecule type" value="Genomic_DNA"/>
</dbReference>
<feature type="transmembrane region" description="Helical" evidence="12">
    <location>
        <begin position="477"/>
        <end position="502"/>
    </location>
</feature>
<comment type="caution">
    <text evidence="14">The sequence shown here is derived from an EMBL/GenBank/DDBJ whole genome shotgun (WGS) entry which is preliminary data.</text>
</comment>